<feature type="compositionally biased region" description="Polar residues" evidence="1">
    <location>
        <begin position="7"/>
        <end position="22"/>
    </location>
</feature>
<keyword evidence="3" id="KW-1185">Reference proteome</keyword>
<dbReference type="Proteomes" id="UP000073492">
    <property type="component" value="Unassembled WGS sequence"/>
</dbReference>
<organism evidence="2 3">
    <name type="scientific">Pseudocercospora musae</name>
    <dbReference type="NCBI Taxonomy" id="113226"/>
    <lineage>
        <taxon>Eukaryota</taxon>
        <taxon>Fungi</taxon>
        <taxon>Dikarya</taxon>
        <taxon>Ascomycota</taxon>
        <taxon>Pezizomycotina</taxon>
        <taxon>Dothideomycetes</taxon>
        <taxon>Dothideomycetidae</taxon>
        <taxon>Mycosphaerellales</taxon>
        <taxon>Mycosphaerellaceae</taxon>
        <taxon>Pseudocercospora</taxon>
    </lineage>
</organism>
<feature type="region of interest" description="Disordered" evidence="1">
    <location>
        <begin position="1"/>
        <end position="68"/>
    </location>
</feature>
<dbReference type="EMBL" id="LFZO01000063">
    <property type="protein sequence ID" value="KXT15250.1"/>
    <property type="molecule type" value="Genomic_DNA"/>
</dbReference>
<feature type="compositionally biased region" description="Basic and acidic residues" evidence="1">
    <location>
        <begin position="38"/>
        <end position="51"/>
    </location>
</feature>
<reference evidence="2 3" key="1">
    <citation type="submission" date="2015-07" db="EMBL/GenBank/DDBJ databases">
        <title>Comparative genomics of the Sigatoka disease complex on banana suggests a link between parallel evolutionary changes in Pseudocercospora fijiensis and Pseudocercospora eumusae and increased virulence on the banana host.</title>
        <authorList>
            <person name="Chang T.-C."/>
            <person name="Salvucci A."/>
            <person name="Crous P.W."/>
            <person name="Stergiopoulos I."/>
        </authorList>
    </citation>
    <scope>NUCLEOTIDE SEQUENCE [LARGE SCALE GENOMIC DNA]</scope>
    <source>
        <strain evidence="2 3">CBS 116634</strain>
    </source>
</reference>
<evidence type="ECO:0000313" key="2">
    <source>
        <dbReference type="EMBL" id="KXT15250.1"/>
    </source>
</evidence>
<evidence type="ECO:0000256" key="1">
    <source>
        <dbReference type="SAM" id="MobiDB-lite"/>
    </source>
</evidence>
<comment type="caution">
    <text evidence="2">The sequence shown here is derived from an EMBL/GenBank/DDBJ whole genome shotgun (WGS) entry which is preliminary data.</text>
</comment>
<gene>
    <name evidence="2" type="ORF">AC579_1381</name>
</gene>
<feature type="compositionally biased region" description="Polar residues" evidence="1">
    <location>
        <begin position="52"/>
        <end position="68"/>
    </location>
</feature>
<evidence type="ECO:0000313" key="3">
    <source>
        <dbReference type="Proteomes" id="UP000073492"/>
    </source>
</evidence>
<proteinExistence type="predicted"/>
<accession>A0A139IKP2</accession>
<dbReference type="AlphaFoldDB" id="A0A139IKP2"/>
<protein>
    <submittedName>
        <fullName evidence="2">Uncharacterized protein</fullName>
    </submittedName>
</protein>
<name>A0A139IKP2_9PEZI</name>
<sequence length="83" mass="9081">MPALKDNWTNTRQTTANQSNRTACAKEPGSGLSSARDITTREASLTEDHSNSESIFTRNTGFSETETSGCTQFNLNTDIKTSF</sequence>